<dbReference type="OrthoDB" id="9792915at2"/>
<feature type="domain" description="SUI1" evidence="4">
    <location>
        <begin position="40"/>
        <end position="106"/>
    </location>
</feature>
<sequence length="114" mass="12589">MANDWKDRLGMVYSTNPDFKFEADGEEEAETLSPQQQKLIVTLDRKKRKGKSVTLVSGYVGAENDLKELGKMLKSKCGVGGSVKDGEILIQGDFCARVMDILKQEGYKVKRSGG</sequence>
<dbReference type="EMBL" id="FQUM01000003">
    <property type="protein sequence ID" value="SHE94227.1"/>
    <property type="molecule type" value="Genomic_DNA"/>
</dbReference>
<keyword evidence="6" id="KW-1185">Reference proteome</keyword>
<dbReference type="Proteomes" id="UP000184164">
    <property type="component" value="Unassembled WGS sequence"/>
</dbReference>
<protein>
    <submittedName>
        <fullName evidence="5">Translation initiation factor 1</fullName>
    </submittedName>
</protein>
<dbReference type="InterPro" id="IPR036877">
    <property type="entry name" value="SUI1_dom_sf"/>
</dbReference>
<dbReference type="GO" id="GO:0003743">
    <property type="term" value="F:translation initiation factor activity"/>
    <property type="evidence" value="ECO:0007669"/>
    <property type="project" value="UniProtKB-KW"/>
</dbReference>
<evidence type="ECO:0000259" key="4">
    <source>
        <dbReference type="PROSITE" id="PS50296"/>
    </source>
</evidence>
<accession>A0A1M4XKT6</accession>
<evidence type="ECO:0000256" key="2">
    <source>
        <dbReference type="ARBA" id="ARBA00022845"/>
    </source>
</evidence>
<keyword evidence="2" id="KW-0810">Translation regulation</keyword>
<name>A0A1M4XKT6_9BACT</name>
<proteinExistence type="inferred from homology"/>
<dbReference type="PANTHER" id="PTHR12789">
    <property type="entry name" value="DENSITY-REGULATED PROTEIN HOMOLOG"/>
    <property type="match status" value="1"/>
</dbReference>
<keyword evidence="5" id="KW-0396">Initiation factor</keyword>
<dbReference type="PROSITE" id="PS50296">
    <property type="entry name" value="SUI1"/>
    <property type="match status" value="1"/>
</dbReference>
<dbReference type="GO" id="GO:0002188">
    <property type="term" value="P:translation reinitiation"/>
    <property type="evidence" value="ECO:0007669"/>
    <property type="project" value="TreeGrafter"/>
</dbReference>
<dbReference type="InterPro" id="IPR005872">
    <property type="entry name" value="SUI1_arc_bac"/>
</dbReference>
<evidence type="ECO:0000256" key="3">
    <source>
        <dbReference type="ARBA" id="ARBA00022917"/>
    </source>
</evidence>
<evidence type="ECO:0000313" key="5">
    <source>
        <dbReference type="EMBL" id="SHE94227.1"/>
    </source>
</evidence>
<dbReference type="SUPFAM" id="SSF55159">
    <property type="entry name" value="eIF1-like"/>
    <property type="match status" value="1"/>
</dbReference>
<dbReference type="InterPro" id="IPR050318">
    <property type="entry name" value="DENR/SUI1_TIF"/>
</dbReference>
<dbReference type="Pfam" id="PF01253">
    <property type="entry name" value="SUI1"/>
    <property type="match status" value="1"/>
</dbReference>
<reference evidence="5 6" key="1">
    <citation type="submission" date="2016-11" db="EMBL/GenBank/DDBJ databases">
        <authorList>
            <person name="Jaros S."/>
            <person name="Januszkiewicz K."/>
            <person name="Wedrychowicz H."/>
        </authorList>
    </citation>
    <scope>NUCLEOTIDE SEQUENCE [LARGE SCALE GENOMIC DNA]</scope>
    <source>
        <strain evidence="5 6">DSM 26910</strain>
    </source>
</reference>
<dbReference type="GO" id="GO:0001731">
    <property type="term" value="P:formation of translation preinitiation complex"/>
    <property type="evidence" value="ECO:0007669"/>
    <property type="project" value="TreeGrafter"/>
</dbReference>
<dbReference type="STRING" id="1484053.SAMN05444274_10343"/>
<evidence type="ECO:0000313" key="6">
    <source>
        <dbReference type="Proteomes" id="UP000184164"/>
    </source>
</evidence>
<dbReference type="PANTHER" id="PTHR12789:SF0">
    <property type="entry name" value="DENSITY-REGULATED PROTEIN"/>
    <property type="match status" value="1"/>
</dbReference>
<keyword evidence="3" id="KW-0648">Protein biosynthesis</keyword>
<organism evidence="5 6">
    <name type="scientific">Mariniphaga anaerophila</name>
    <dbReference type="NCBI Taxonomy" id="1484053"/>
    <lineage>
        <taxon>Bacteria</taxon>
        <taxon>Pseudomonadati</taxon>
        <taxon>Bacteroidota</taxon>
        <taxon>Bacteroidia</taxon>
        <taxon>Marinilabiliales</taxon>
        <taxon>Prolixibacteraceae</taxon>
        <taxon>Mariniphaga</taxon>
    </lineage>
</organism>
<dbReference type="Gene3D" id="3.30.780.10">
    <property type="entry name" value="SUI1-like domain"/>
    <property type="match status" value="1"/>
</dbReference>
<gene>
    <name evidence="5" type="ORF">SAMN05444274_10343</name>
</gene>
<dbReference type="GO" id="GO:0003729">
    <property type="term" value="F:mRNA binding"/>
    <property type="evidence" value="ECO:0007669"/>
    <property type="project" value="TreeGrafter"/>
</dbReference>
<dbReference type="InterPro" id="IPR001950">
    <property type="entry name" value="SUI1"/>
</dbReference>
<dbReference type="PIRSF" id="PIRSF037511">
    <property type="entry name" value="Transl_init_SUI1_pro"/>
    <property type="match status" value="1"/>
</dbReference>
<dbReference type="AlphaFoldDB" id="A0A1M4XKT6"/>
<dbReference type="RefSeq" id="WP_072999991.1">
    <property type="nucleotide sequence ID" value="NZ_FQUM01000003.1"/>
</dbReference>
<dbReference type="GO" id="GO:0006417">
    <property type="term" value="P:regulation of translation"/>
    <property type="evidence" value="ECO:0007669"/>
    <property type="project" value="UniProtKB-KW"/>
</dbReference>
<evidence type="ECO:0000256" key="1">
    <source>
        <dbReference type="ARBA" id="ARBA00005422"/>
    </source>
</evidence>
<comment type="similarity">
    <text evidence="1">Belongs to the SUI1 family.</text>
</comment>
<dbReference type="CDD" id="cd11567">
    <property type="entry name" value="YciH_like"/>
    <property type="match status" value="1"/>
</dbReference>